<dbReference type="Gene3D" id="1.20.1270.180">
    <property type="match status" value="1"/>
</dbReference>
<reference evidence="2 3" key="1">
    <citation type="submission" date="2017-06" db="EMBL/GenBank/DDBJ databases">
        <title>Yangia sp. YSBP01 complete genome sequence.</title>
        <authorList>
            <person name="Woo J.-H."/>
            <person name="Kim H.-S."/>
        </authorList>
    </citation>
    <scope>NUCLEOTIDE SEQUENCE [LARGE SCALE GENOMIC DNA]</scope>
    <source>
        <strain evidence="2 3">YSBP01</strain>
    </source>
</reference>
<evidence type="ECO:0000259" key="1">
    <source>
        <dbReference type="Pfam" id="PF07007"/>
    </source>
</evidence>
<accession>A0A2U8HDR0</accession>
<evidence type="ECO:0000313" key="2">
    <source>
        <dbReference type="EMBL" id="AWI84042.1"/>
    </source>
</evidence>
<dbReference type="KEGG" id="ypac:CEW88_10340"/>
<sequence length="139" mass="15014">MNFACLPGRLLLSHSLTKRIRIAALAGISLLALTSAEPARAECADAVTTVEMRACAAQEYEAADAELNAVYAQVKAAVSKEVMGYVREAQRAWIPFRDAACSAEGALYMGGTIQPQIGTDCKTRLTRRRSEDLRALLPN</sequence>
<organism evidence="2 3">
    <name type="scientific">Alloyangia pacifica</name>
    <dbReference type="NCBI Taxonomy" id="311180"/>
    <lineage>
        <taxon>Bacteria</taxon>
        <taxon>Pseudomonadati</taxon>
        <taxon>Pseudomonadota</taxon>
        <taxon>Alphaproteobacteria</taxon>
        <taxon>Rhodobacterales</taxon>
        <taxon>Roseobacteraceae</taxon>
        <taxon>Alloyangia</taxon>
    </lineage>
</organism>
<dbReference type="Pfam" id="PF07007">
    <property type="entry name" value="LprI"/>
    <property type="match status" value="1"/>
</dbReference>
<feature type="domain" description="Lysozyme inhibitor LprI-like N-terminal" evidence="1">
    <location>
        <begin position="43"/>
        <end position="133"/>
    </location>
</feature>
<dbReference type="Proteomes" id="UP000244915">
    <property type="component" value="Chromosome 1"/>
</dbReference>
<dbReference type="OrthoDB" id="7340239at2"/>
<dbReference type="PANTHER" id="PTHR39176">
    <property type="entry name" value="PERIPLASMIC PROTEIN-RELATED"/>
    <property type="match status" value="1"/>
</dbReference>
<dbReference type="InterPro" id="IPR009739">
    <property type="entry name" value="LprI-like_N"/>
</dbReference>
<evidence type="ECO:0000313" key="3">
    <source>
        <dbReference type="Proteomes" id="UP000244915"/>
    </source>
</evidence>
<dbReference type="PANTHER" id="PTHR39176:SF1">
    <property type="entry name" value="PERIPLASMIC PROTEIN"/>
    <property type="match status" value="1"/>
</dbReference>
<dbReference type="AlphaFoldDB" id="A0A2U8HDR0"/>
<gene>
    <name evidence="2" type="ORF">CEW88_10340</name>
</gene>
<name>A0A2U8HDR0_9RHOB</name>
<dbReference type="EMBL" id="CP022189">
    <property type="protein sequence ID" value="AWI84042.1"/>
    <property type="molecule type" value="Genomic_DNA"/>
</dbReference>
<protein>
    <submittedName>
        <fullName evidence="2">Urease</fullName>
    </submittedName>
</protein>
<proteinExistence type="predicted"/>